<keyword evidence="1" id="KW-0812">Transmembrane</keyword>
<keyword evidence="3" id="KW-1185">Reference proteome</keyword>
<protein>
    <submittedName>
        <fullName evidence="2">Uncharacterized protein</fullName>
    </submittedName>
</protein>
<evidence type="ECO:0000313" key="3">
    <source>
        <dbReference type="Proteomes" id="UP000192486"/>
    </source>
</evidence>
<keyword evidence="1" id="KW-0472">Membrane</keyword>
<accession>A0ABN4YRE8</accession>
<name>A0ABN4YRE8_SPOUR</name>
<proteinExistence type="predicted"/>
<organism evidence="2 3">
    <name type="scientific">Sporosarcina ureae</name>
    <dbReference type="NCBI Taxonomy" id="1571"/>
    <lineage>
        <taxon>Bacteria</taxon>
        <taxon>Bacillati</taxon>
        <taxon>Bacillota</taxon>
        <taxon>Bacilli</taxon>
        <taxon>Bacillales</taxon>
        <taxon>Caryophanaceae</taxon>
        <taxon>Sporosarcina</taxon>
    </lineage>
</organism>
<evidence type="ECO:0000313" key="2">
    <source>
        <dbReference type="EMBL" id="ARF13380.1"/>
    </source>
</evidence>
<dbReference type="RefSeq" id="WP_029052757.1">
    <property type="nucleotide sequence ID" value="NZ_CP015108.1"/>
</dbReference>
<keyword evidence="1" id="KW-1133">Transmembrane helix</keyword>
<dbReference type="EMBL" id="CP015108">
    <property type="protein sequence ID" value="ARF13380.1"/>
    <property type="molecule type" value="Genomic_DNA"/>
</dbReference>
<reference evidence="2 3" key="1">
    <citation type="submission" date="2016-04" db="EMBL/GenBank/DDBJ databases">
        <title>Comparative Genomics and Epigenetics of Sporosarcina ureae.</title>
        <authorList>
            <person name="Oliver A.S."/>
            <person name="Cooper K.K."/>
        </authorList>
    </citation>
    <scope>NUCLEOTIDE SEQUENCE [LARGE SCALE GENOMIC DNA]</scope>
    <source>
        <strain evidence="2 3">S204</strain>
    </source>
</reference>
<feature type="transmembrane region" description="Helical" evidence="1">
    <location>
        <begin position="30"/>
        <end position="49"/>
    </location>
</feature>
<evidence type="ECO:0000256" key="1">
    <source>
        <dbReference type="SAM" id="Phobius"/>
    </source>
</evidence>
<sequence length="60" mass="6749">MFNSKIIDLVIGLVMAYFAYDRIATGHTGMGIFFVVLAALNLLAFFLKLRTDKNVQQKPL</sequence>
<dbReference type="Proteomes" id="UP000192486">
    <property type="component" value="Chromosome"/>
</dbReference>
<gene>
    <name evidence="2" type="ORF">SporoS204_03785</name>
</gene>